<comment type="subcellular location">
    <subcellularLocation>
        <location evidence="1">Cell membrane</location>
        <topology evidence="1">Multi-pass membrane protein</topology>
    </subcellularLocation>
</comment>
<keyword evidence="4 6" id="KW-1133">Transmembrane helix</keyword>
<evidence type="ECO:0000259" key="7">
    <source>
        <dbReference type="Pfam" id="PF01292"/>
    </source>
</evidence>
<keyword evidence="3 6" id="KW-0812">Transmembrane</keyword>
<reference evidence="8 9" key="1">
    <citation type="submission" date="2017-01" db="EMBL/GenBank/DDBJ databases">
        <authorList>
            <person name="Varghese N."/>
            <person name="Submissions S."/>
        </authorList>
    </citation>
    <scope>NUCLEOTIDE SEQUENCE [LARGE SCALE GENOMIC DNA]</scope>
    <source>
        <strain evidence="8 9">ATCC 700171</strain>
    </source>
</reference>
<dbReference type="InterPro" id="IPR011577">
    <property type="entry name" value="Cyt_b561_bac/Ni-Hgenase"/>
</dbReference>
<keyword evidence="2" id="KW-1003">Cell membrane</keyword>
<name>A0A1N6X9D2_9RHOB</name>
<evidence type="ECO:0000313" key="8">
    <source>
        <dbReference type="EMBL" id="SIQ98879.1"/>
    </source>
</evidence>
<feature type="transmembrane region" description="Helical" evidence="6">
    <location>
        <begin position="122"/>
        <end position="144"/>
    </location>
</feature>
<protein>
    <submittedName>
        <fullName evidence="8">Cytochrome b</fullName>
    </submittedName>
</protein>
<dbReference type="SUPFAM" id="SSF81342">
    <property type="entry name" value="Transmembrane di-heme cytochromes"/>
    <property type="match status" value="1"/>
</dbReference>
<dbReference type="GO" id="GO:0005886">
    <property type="term" value="C:plasma membrane"/>
    <property type="evidence" value="ECO:0007669"/>
    <property type="project" value="UniProtKB-SubCell"/>
</dbReference>
<dbReference type="AlphaFoldDB" id="A0A1N6X9D2"/>
<dbReference type="GO" id="GO:0009055">
    <property type="term" value="F:electron transfer activity"/>
    <property type="evidence" value="ECO:0007669"/>
    <property type="project" value="InterPro"/>
</dbReference>
<dbReference type="InterPro" id="IPR051542">
    <property type="entry name" value="Hydrogenase_cytochrome"/>
</dbReference>
<evidence type="ECO:0000256" key="5">
    <source>
        <dbReference type="ARBA" id="ARBA00023136"/>
    </source>
</evidence>
<dbReference type="Gene3D" id="1.20.950.20">
    <property type="entry name" value="Transmembrane di-heme cytochromes, Chain C"/>
    <property type="match status" value="1"/>
</dbReference>
<feature type="transmembrane region" description="Helical" evidence="6">
    <location>
        <begin position="177"/>
        <end position="198"/>
    </location>
</feature>
<dbReference type="PANTHER" id="PTHR30485:SF2">
    <property type="entry name" value="BLL0597 PROTEIN"/>
    <property type="match status" value="1"/>
</dbReference>
<proteinExistence type="predicted"/>
<gene>
    <name evidence="8" type="ORF">SAMN05421641_12015</name>
</gene>
<dbReference type="PANTHER" id="PTHR30485">
    <property type="entry name" value="NI/FE-HYDROGENASE 1 B-TYPE CYTOCHROME SUBUNIT"/>
    <property type="match status" value="1"/>
</dbReference>
<evidence type="ECO:0000256" key="3">
    <source>
        <dbReference type="ARBA" id="ARBA00022692"/>
    </source>
</evidence>
<dbReference type="GO" id="GO:0020037">
    <property type="term" value="F:heme binding"/>
    <property type="evidence" value="ECO:0007669"/>
    <property type="project" value="TreeGrafter"/>
</dbReference>
<dbReference type="Proteomes" id="UP000323956">
    <property type="component" value="Unassembled WGS sequence"/>
</dbReference>
<evidence type="ECO:0000256" key="6">
    <source>
        <dbReference type="SAM" id="Phobius"/>
    </source>
</evidence>
<feature type="transmembrane region" description="Helical" evidence="6">
    <location>
        <begin position="66"/>
        <end position="84"/>
    </location>
</feature>
<dbReference type="GO" id="GO:0022904">
    <property type="term" value="P:respiratory electron transport chain"/>
    <property type="evidence" value="ECO:0007669"/>
    <property type="project" value="InterPro"/>
</dbReference>
<accession>A0A1N6X9D2</accession>
<dbReference type="Pfam" id="PF01292">
    <property type="entry name" value="Ni_hydr_CYTB"/>
    <property type="match status" value="1"/>
</dbReference>
<dbReference type="InterPro" id="IPR016174">
    <property type="entry name" value="Di-haem_cyt_TM"/>
</dbReference>
<evidence type="ECO:0000256" key="2">
    <source>
        <dbReference type="ARBA" id="ARBA00022475"/>
    </source>
</evidence>
<evidence type="ECO:0000256" key="4">
    <source>
        <dbReference type="ARBA" id="ARBA00022989"/>
    </source>
</evidence>
<evidence type="ECO:0000256" key="1">
    <source>
        <dbReference type="ARBA" id="ARBA00004651"/>
    </source>
</evidence>
<organism evidence="8 9">
    <name type="scientific">Paracoccus thiocyanatus</name>
    <dbReference type="NCBI Taxonomy" id="34006"/>
    <lineage>
        <taxon>Bacteria</taxon>
        <taxon>Pseudomonadati</taxon>
        <taxon>Pseudomonadota</taxon>
        <taxon>Alphaproteobacteria</taxon>
        <taxon>Rhodobacterales</taxon>
        <taxon>Paracoccaceae</taxon>
        <taxon>Paracoccus</taxon>
    </lineage>
</organism>
<sequence length="222" mass="23992">MIGAPVRAESTNMTEMMKGDAIQDVADTTRTVLVWDPLVRSSHWGLVAAFAVAWLAADEVQPLHEAAGYAVAALLALRLIWGFVGSRHARFTQFVRGPAATLAYLGDMLHGRERRHLGHNPAGAAMIVALMVTLSGTALSGWLLEQSIEEARAVTVAGEHGNREVRGDKTLKEVHEMLANMALVLVALHVGGVAVTSWRHRENLPRAMVTGRKRPPGTNDVT</sequence>
<feature type="domain" description="Cytochrome b561 bacterial/Ni-hydrogenase" evidence="7">
    <location>
        <begin position="34"/>
        <end position="211"/>
    </location>
</feature>
<dbReference type="EMBL" id="FTMK01000020">
    <property type="protein sequence ID" value="SIQ98879.1"/>
    <property type="molecule type" value="Genomic_DNA"/>
</dbReference>
<evidence type="ECO:0000313" key="9">
    <source>
        <dbReference type="Proteomes" id="UP000323956"/>
    </source>
</evidence>
<keyword evidence="5 6" id="KW-0472">Membrane</keyword>